<gene>
    <name evidence="2" type="ORF">QJS04_geneDACA010156</name>
</gene>
<keyword evidence="3" id="KW-1185">Reference proteome</keyword>
<evidence type="ECO:0000313" key="2">
    <source>
        <dbReference type="EMBL" id="KAK1259755.1"/>
    </source>
</evidence>
<sequence length="74" mass="8045">MEPVLMKKPINTPPAMNATLIRRRRKAGSVIRRPQPAKPSPGSPPQHNSIPNAVARSTTQLLKKPSPGTPPQHN</sequence>
<comment type="caution">
    <text evidence="2">The sequence shown here is derived from an EMBL/GenBank/DDBJ whole genome shotgun (WGS) entry which is preliminary data.</text>
</comment>
<evidence type="ECO:0000313" key="3">
    <source>
        <dbReference type="Proteomes" id="UP001179952"/>
    </source>
</evidence>
<evidence type="ECO:0000256" key="1">
    <source>
        <dbReference type="SAM" id="MobiDB-lite"/>
    </source>
</evidence>
<accession>A0AAV9A6D2</accession>
<name>A0AAV9A6D2_ACOGR</name>
<dbReference type="EMBL" id="JAUJYN010000012">
    <property type="protein sequence ID" value="KAK1259755.1"/>
    <property type="molecule type" value="Genomic_DNA"/>
</dbReference>
<proteinExistence type="predicted"/>
<reference evidence="2" key="2">
    <citation type="submission" date="2023-06" db="EMBL/GenBank/DDBJ databases">
        <authorList>
            <person name="Ma L."/>
            <person name="Liu K.-W."/>
            <person name="Li Z."/>
            <person name="Hsiao Y.-Y."/>
            <person name="Qi Y."/>
            <person name="Fu T."/>
            <person name="Tang G."/>
            <person name="Zhang D."/>
            <person name="Sun W.-H."/>
            <person name="Liu D.-K."/>
            <person name="Li Y."/>
            <person name="Chen G.-Z."/>
            <person name="Liu X.-D."/>
            <person name="Liao X.-Y."/>
            <person name="Jiang Y.-T."/>
            <person name="Yu X."/>
            <person name="Hao Y."/>
            <person name="Huang J."/>
            <person name="Zhao X.-W."/>
            <person name="Ke S."/>
            <person name="Chen Y.-Y."/>
            <person name="Wu W.-L."/>
            <person name="Hsu J.-L."/>
            <person name="Lin Y.-F."/>
            <person name="Huang M.-D."/>
            <person name="Li C.-Y."/>
            <person name="Huang L."/>
            <person name="Wang Z.-W."/>
            <person name="Zhao X."/>
            <person name="Zhong W.-Y."/>
            <person name="Peng D.-H."/>
            <person name="Ahmad S."/>
            <person name="Lan S."/>
            <person name="Zhang J.-S."/>
            <person name="Tsai W.-C."/>
            <person name="Van De Peer Y."/>
            <person name="Liu Z.-J."/>
        </authorList>
    </citation>
    <scope>NUCLEOTIDE SEQUENCE</scope>
    <source>
        <strain evidence="2">SCP</strain>
        <tissue evidence="2">Leaves</tissue>
    </source>
</reference>
<reference evidence="2" key="1">
    <citation type="journal article" date="2023" name="Nat. Commun.">
        <title>Diploid and tetraploid genomes of Acorus and the evolution of monocots.</title>
        <authorList>
            <person name="Ma L."/>
            <person name="Liu K.W."/>
            <person name="Li Z."/>
            <person name="Hsiao Y.Y."/>
            <person name="Qi Y."/>
            <person name="Fu T."/>
            <person name="Tang G.D."/>
            <person name="Zhang D."/>
            <person name="Sun W.H."/>
            <person name="Liu D.K."/>
            <person name="Li Y."/>
            <person name="Chen G.Z."/>
            <person name="Liu X.D."/>
            <person name="Liao X.Y."/>
            <person name="Jiang Y.T."/>
            <person name="Yu X."/>
            <person name="Hao Y."/>
            <person name="Huang J."/>
            <person name="Zhao X.W."/>
            <person name="Ke S."/>
            <person name="Chen Y.Y."/>
            <person name="Wu W.L."/>
            <person name="Hsu J.L."/>
            <person name="Lin Y.F."/>
            <person name="Huang M.D."/>
            <person name="Li C.Y."/>
            <person name="Huang L."/>
            <person name="Wang Z.W."/>
            <person name="Zhao X."/>
            <person name="Zhong W.Y."/>
            <person name="Peng D.H."/>
            <person name="Ahmad S."/>
            <person name="Lan S."/>
            <person name="Zhang J.S."/>
            <person name="Tsai W.C."/>
            <person name="Van de Peer Y."/>
            <person name="Liu Z.J."/>
        </authorList>
    </citation>
    <scope>NUCLEOTIDE SEQUENCE</scope>
    <source>
        <strain evidence="2">SCP</strain>
    </source>
</reference>
<dbReference type="Proteomes" id="UP001179952">
    <property type="component" value="Unassembled WGS sequence"/>
</dbReference>
<organism evidence="2 3">
    <name type="scientific">Acorus gramineus</name>
    <name type="common">Dwarf sweet flag</name>
    <dbReference type="NCBI Taxonomy" id="55184"/>
    <lineage>
        <taxon>Eukaryota</taxon>
        <taxon>Viridiplantae</taxon>
        <taxon>Streptophyta</taxon>
        <taxon>Embryophyta</taxon>
        <taxon>Tracheophyta</taxon>
        <taxon>Spermatophyta</taxon>
        <taxon>Magnoliopsida</taxon>
        <taxon>Liliopsida</taxon>
        <taxon>Acoraceae</taxon>
        <taxon>Acorus</taxon>
    </lineage>
</organism>
<feature type="compositionally biased region" description="Polar residues" evidence="1">
    <location>
        <begin position="47"/>
        <end position="61"/>
    </location>
</feature>
<protein>
    <submittedName>
        <fullName evidence="2">Uncharacterized protein</fullName>
    </submittedName>
</protein>
<feature type="region of interest" description="Disordered" evidence="1">
    <location>
        <begin position="25"/>
        <end position="74"/>
    </location>
</feature>
<dbReference type="AlphaFoldDB" id="A0AAV9A6D2"/>